<dbReference type="CDD" id="cd09117">
    <property type="entry name" value="PLDc_Bfil_DEXD_like"/>
    <property type="match status" value="1"/>
</dbReference>
<reference evidence="2 3" key="1">
    <citation type="submission" date="2018-11" db="EMBL/GenBank/DDBJ databases">
        <title>Tabrizicola sp. isolated from sediment of alpine lake.</title>
        <authorList>
            <person name="Liu Z."/>
        </authorList>
    </citation>
    <scope>NUCLEOTIDE SEQUENCE [LARGE SCALE GENOMIC DNA]</scope>
    <source>
        <strain evidence="2 3">DRYC-M-16</strain>
    </source>
</reference>
<evidence type="ECO:0000256" key="1">
    <source>
        <dbReference type="SAM" id="MobiDB-lite"/>
    </source>
</evidence>
<feature type="compositionally biased region" description="Acidic residues" evidence="1">
    <location>
        <begin position="485"/>
        <end position="494"/>
    </location>
</feature>
<dbReference type="Proteomes" id="UP000297741">
    <property type="component" value="Unassembled WGS sequence"/>
</dbReference>
<dbReference type="EMBL" id="RPEM01000019">
    <property type="protein sequence ID" value="TGD41591.1"/>
    <property type="molecule type" value="Genomic_DNA"/>
</dbReference>
<evidence type="ECO:0008006" key="4">
    <source>
        <dbReference type="Google" id="ProtNLM"/>
    </source>
</evidence>
<evidence type="ECO:0000313" key="3">
    <source>
        <dbReference type="Proteomes" id="UP000297741"/>
    </source>
</evidence>
<dbReference type="RefSeq" id="WP_135433761.1">
    <property type="nucleotide sequence ID" value="NZ_RPEM01000019.1"/>
</dbReference>
<comment type="caution">
    <text evidence="2">The sequence shown here is derived from an EMBL/GenBank/DDBJ whole genome shotgun (WGS) entry which is preliminary data.</text>
</comment>
<evidence type="ECO:0000313" key="2">
    <source>
        <dbReference type="EMBL" id="TGD41591.1"/>
    </source>
</evidence>
<protein>
    <recommendedName>
        <fullName evidence="4">PLD phosphodiesterase domain-containing protein</fullName>
    </recommendedName>
</protein>
<accession>A0ABY2KKC7</accession>
<feature type="region of interest" description="Disordered" evidence="1">
    <location>
        <begin position="477"/>
        <end position="520"/>
    </location>
</feature>
<sequence length="624" mass="68520">MNGPTSLIDLFSPPLDHIGDFGLLCGFTAGRDTVNRIKRRFSPDMSHPKLALLIHPTKVPVTDVPGVIWCHVTHDPRARGFDLLHAKLAILGFRHRETGAYRLRLVVSTGNWTHEPLSTSIDCFWSCETTPDQATLDDAADMRRAWDVFQNLRAVTAPDLLQTLFDGHLPDAALREAVEALPQADPSGGRLIDNRKGGLLSEFVSRLAKPSRRRRSTKVVMGAGYYQSAVGTDFVPKRVLQELVKAGVIESNCRASLIANPESCQSLVERAKWLTSDRWSVYAPEFSKHRQGEPATPRKLHAKFILFGGDDLTTGLASLYLGSGNLTERGIIDPMSPHGNLEAGVVIRPDPALGWRGNKGTRGLTDLLPIARAEERRAPIDLVNAAAGDDFERPEEPDTLPTVTWLIWNEGNLSAPGGAAVRVRLPDGGTDVTPCASLFPCPEFVTLEDSGLAVPVLCDGVLSTRLRPRSFDEVLKGLRQFPEPPDADEEEDDTERTGGTGPRPPGVTAGSPLARADTPERPYPIRRMMRLLVALTDRQRTVLAYDWDRWCRELRSDLSGIAAAEESTIAFFRCSGVDPLPILLDPLFLPDGAESRRLEKALDEIRAAWGLEGCPSLWDNEDAV</sequence>
<organism evidence="2 3">
    <name type="scientific">Pseudotabrizicola sediminis</name>
    <dbReference type="NCBI Taxonomy" id="2486418"/>
    <lineage>
        <taxon>Bacteria</taxon>
        <taxon>Pseudomonadati</taxon>
        <taxon>Pseudomonadota</taxon>
        <taxon>Alphaproteobacteria</taxon>
        <taxon>Rhodobacterales</taxon>
        <taxon>Paracoccaceae</taxon>
        <taxon>Pseudotabrizicola</taxon>
    </lineage>
</organism>
<name>A0ABY2KKC7_9RHOB</name>
<proteinExistence type="predicted"/>
<gene>
    <name evidence="2" type="ORF">EEB11_17990</name>
</gene>
<keyword evidence="3" id="KW-1185">Reference proteome</keyword>